<evidence type="ECO:0000256" key="5">
    <source>
        <dbReference type="ARBA" id="ARBA00023251"/>
    </source>
</evidence>
<reference evidence="7" key="1">
    <citation type="submission" date="2016-06" db="EMBL/GenBank/DDBJ databases">
        <title>Identification of putative biosynthetic pathways for the production of bioactive secondary metabolites by the marine actinomycete Kocuria kristinae RUTW2-3.</title>
        <authorList>
            <person name="Waterworth S.C."/>
            <person name="Walmsley T.A."/>
            <person name="Matongo T."/>
            <person name="Davies-Coleman M.T."/>
            <person name="Dorrington R.A."/>
        </authorList>
    </citation>
    <scope>NUCLEOTIDE SEQUENCE [LARGE SCALE GENOMIC DNA]</scope>
    <source>
        <strain evidence="7">RUTW2-3</strain>
    </source>
</reference>
<organism evidence="7 8">
    <name type="scientific">Rothia kristinae</name>
    <dbReference type="NCBI Taxonomy" id="37923"/>
    <lineage>
        <taxon>Bacteria</taxon>
        <taxon>Bacillati</taxon>
        <taxon>Actinomycetota</taxon>
        <taxon>Actinomycetes</taxon>
        <taxon>Micrococcales</taxon>
        <taxon>Micrococcaceae</taxon>
        <taxon>Rothia</taxon>
    </lineage>
</organism>
<dbReference type="PIRSF" id="PIRSF006648">
    <property type="entry name" value="DrrB"/>
    <property type="match status" value="1"/>
</dbReference>
<dbReference type="InterPro" id="IPR013525">
    <property type="entry name" value="ABC2_TM"/>
</dbReference>
<evidence type="ECO:0000256" key="4">
    <source>
        <dbReference type="ARBA" id="ARBA00023136"/>
    </source>
</evidence>
<evidence type="ECO:0000256" key="2">
    <source>
        <dbReference type="ARBA" id="ARBA00022692"/>
    </source>
</evidence>
<dbReference type="AlphaFoldDB" id="A0A147E780"/>
<dbReference type="InterPro" id="IPR051784">
    <property type="entry name" value="Nod_factor_ABC_transporter"/>
</dbReference>
<keyword evidence="3" id="KW-1133">Transmembrane helix</keyword>
<evidence type="ECO:0000259" key="6">
    <source>
        <dbReference type="Pfam" id="PF01061"/>
    </source>
</evidence>
<comment type="subcellular location">
    <subcellularLocation>
        <location evidence="1">Membrane</location>
        <topology evidence="1">Multi-pass membrane protein</topology>
    </subcellularLocation>
</comment>
<keyword evidence="8" id="KW-1185">Reference proteome</keyword>
<evidence type="ECO:0000256" key="3">
    <source>
        <dbReference type="ARBA" id="ARBA00022989"/>
    </source>
</evidence>
<evidence type="ECO:0000256" key="1">
    <source>
        <dbReference type="ARBA" id="ARBA00004141"/>
    </source>
</evidence>
<dbReference type="Pfam" id="PF01061">
    <property type="entry name" value="ABC2_membrane"/>
    <property type="match status" value="1"/>
</dbReference>
<gene>
    <name evidence="7" type="ORF">AN277_0206975</name>
</gene>
<dbReference type="RefSeq" id="WP_058731195.1">
    <property type="nucleotide sequence ID" value="NZ_CP065738.1"/>
</dbReference>
<dbReference type="GO" id="GO:0046677">
    <property type="term" value="P:response to antibiotic"/>
    <property type="evidence" value="ECO:0007669"/>
    <property type="project" value="UniProtKB-KW"/>
</dbReference>
<keyword evidence="2" id="KW-0812">Transmembrane</keyword>
<dbReference type="GO" id="GO:0043190">
    <property type="term" value="C:ATP-binding cassette (ABC) transporter complex"/>
    <property type="evidence" value="ECO:0007669"/>
    <property type="project" value="InterPro"/>
</dbReference>
<evidence type="ECO:0000313" key="7">
    <source>
        <dbReference type="EMBL" id="OAX51786.1"/>
    </source>
</evidence>
<dbReference type="STRING" id="37923.BK826_08970"/>
<keyword evidence="5" id="KW-0046">Antibiotic resistance</keyword>
<keyword evidence="4" id="KW-0472">Membrane</keyword>
<dbReference type="EMBL" id="LJBJ02000012">
    <property type="protein sequence ID" value="OAX51786.1"/>
    <property type="molecule type" value="Genomic_DNA"/>
</dbReference>
<dbReference type="Proteomes" id="UP000053171">
    <property type="component" value="Unassembled WGS sequence"/>
</dbReference>
<evidence type="ECO:0000313" key="8">
    <source>
        <dbReference type="Proteomes" id="UP000053171"/>
    </source>
</evidence>
<dbReference type="PANTHER" id="PTHR43229:SF2">
    <property type="entry name" value="NODULATION PROTEIN J"/>
    <property type="match status" value="1"/>
</dbReference>
<accession>A0A147E780</accession>
<dbReference type="PATRIC" id="fig|37923.10.peg.1722"/>
<dbReference type="GeneID" id="61263623"/>
<feature type="domain" description="ABC-2 type transporter transmembrane" evidence="6">
    <location>
        <begin position="29"/>
        <end position="229"/>
    </location>
</feature>
<name>A0A147E780_9MICC</name>
<dbReference type="PANTHER" id="PTHR43229">
    <property type="entry name" value="NODULATION PROTEIN J"/>
    <property type="match status" value="1"/>
</dbReference>
<sequence>MSATPTDFTRRTGRPAPAARRILRQGGYEILAMLKNGEQLLLLILFPLMALIGLTSTGFLDGWAREFGASRVDLAMPGILALCTISTALSGQGIATGFDRRYGVLRFLSTTPLGRGGLIAGKALAVLGVMVVQYAVMGAVGLFLGWEPRPTAVLASVPTLVLGAAAFTALGLLVAGTIRAEATLAVVNTLWVLLATVGGTLLPARHFPGAAAALIELLPSGALGSALRAEMLGQGPLWGPHLVLLVWAAAAGLLARRLFRWS</sequence>
<comment type="caution">
    <text evidence="7">The sequence shown here is derived from an EMBL/GenBank/DDBJ whole genome shotgun (WGS) entry which is preliminary data.</text>
</comment>
<dbReference type="InterPro" id="IPR000412">
    <property type="entry name" value="ABC_2_transport"/>
</dbReference>
<dbReference type="GO" id="GO:0140359">
    <property type="term" value="F:ABC-type transporter activity"/>
    <property type="evidence" value="ECO:0007669"/>
    <property type="project" value="InterPro"/>
</dbReference>
<proteinExistence type="predicted"/>
<protein>
    <submittedName>
        <fullName evidence="7">ABC transporter</fullName>
    </submittedName>
</protein>